<gene>
    <name evidence="4" type="ORF">OD816_000172</name>
</gene>
<dbReference type="Proteomes" id="UP001144110">
    <property type="component" value="Unassembled WGS sequence"/>
</dbReference>
<dbReference type="GO" id="GO:0004601">
    <property type="term" value="F:peroxidase activity"/>
    <property type="evidence" value="ECO:0007669"/>
    <property type="project" value="TreeGrafter"/>
</dbReference>
<dbReference type="InterPro" id="IPR016099">
    <property type="entry name" value="Prismane-like_a/b-sand"/>
</dbReference>
<dbReference type="AlphaFoldDB" id="A0AAE3NYW7"/>
<dbReference type="PANTHER" id="PTHR30109:SF0">
    <property type="entry name" value="HYDROXYLAMINE REDUCTASE"/>
    <property type="match status" value="1"/>
</dbReference>
<dbReference type="Gene3D" id="3.40.50.2030">
    <property type="match status" value="1"/>
</dbReference>
<dbReference type="SUPFAM" id="SSF56821">
    <property type="entry name" value="Prismane protein-like"/>
    <property type="match status" value="1"/>
</dbReference>
<dbReference type="InterPro" id="IPR011254">
    <property type="entry name" value="Prismane-like_sf"/>
</dbReference>
<dbReference type="GO" id="GO:0050418">
    <property type="term" value="F:hydroxylamine reductase activity"/>
    <property type="evidence" value="ECO:0007669"/>
    <property type="project" value="TreeGrafter"/>
</dbReference>
<accession>A0AAE3NYW7</accession>
<keyword evidence="3" id="KW-0411">Iron-sulfur</keyword>
<reference evidence="4" key="1">
    <citation type="submission" date="2022-11" db="EMBL/GenBank/DDBJ databases">
        <title>Candidatus Alkanophaga archaea from heated hydrothermal vent sediment oxidize petroleum alkanes.</title>
        <authorList>
            <person name="Zehnle H."/>
            <person name="Laso-Perez R."/>
            <person name="Lipp J."/>
            <person name="Teske A."/>
            <person name="Wegener G."/>
        </authorList>
    </citation>
    <scope>NUCLEOTIDE SEQUENCE</scope>
    <source>
        <strain evidence="4">MCA70</strain>
    </source>
</reference>
<sequence>MGQCNDAYSAIQIAIALSKAFNVEVNEPPLSLILSWYEQKAVAILLTLLYLGIKNMRLGPSMPAFLSKNVANFIRENHNLKPIITPEEDIKAIQQTFILKNFLKFLKMYLLKV</sequence>
<protein>
    <submittedName>
        <fullName evidence="4">Hydroxylamine reductase</fullName>
    </submittedName>
</protein>
<evidence type="ECO:0000313" key="4">
    <source>
        <dbReference type="EMBL" id="MDF2952927.1"/>
    </source>
</evidence>
<keyword evidence="1" id="KW-0479">Metal-binding</keyword>
<evidence type="ECO:0000256" key="1">
    <source>
        <dbReference type="ARBA" id="ARBA00022723"/>
    </source>
</evidence>
<evidence type="ECO:0000256" key="2">
    <source>
        <dbReference type="ARBA" id="ARBA00023004"/>
    </source>
</evidence>
<comment type="caution">
    <text evidence="4">The sequence shown here is derived from an EMBL/GenBank/DDBJ whole genome shotgun (WGS) entry which is preliminary data.</text>
</comment>
<dbReference type="GO" id="GO:0046872">
    <property type="term" value="F:metal ion binding"/>
    <property type="evidence" value="ECO:0007669"/>
    <property type="project" value="UniProtKB-KW"/>
</dbReference>
<dbReference type="Pfam" id="PF03063">
    <property type="entry name" value="Prismane"/>
    <property type="match status" value="1"/>
</dbReference>
<dbReference type="InterPro" id="IPR004137">
    <property type="entry name" value="HCP/CODH"/>
</dbReference>
<proteinExistence type="predicted"/>
<name>A0AAE3NYW7_9BACT</name>
<dbReference type="EMBL" id="JAPHEG010000001">
    <property type="protein sequence ID" value="MDF2952927.1"/>
    <property type="molecule type" value="Genomic_DNA"/>
</dbReference>
<dbReference type="PANTHER" id="PTHR30109">
    <property type="entry name" value="HYDROXYLAMINE REDUCTASE"/>
    <property type="match status" value="1"/>
</dbReference>
<organism evidence="4 5">
    <name type="scientific">Candidatus Thermodesulfobacterium syntrophicum</name>
    <dbReference type="NCBI Taxonomy" id="3060442"/>
    <lineage>
        <taxon>Bacteria</taxon>
        <taxon>Pseudomonadati</taxon>
        <taxon>Thermodesulfobacteriota</taxon>
        <taxon>Thermodesulfobacteria</taxon>
        <taxon>Thermodesulfobacteriales</taxon>
        <taxon>Thermodesulfobacteriaceae</taxon>
        <taxon>Thermodesulfobacterium</taxon>
    </lineage>
</organism>
<evidence type="ECO:0000256" key="3">
    <source>
        <dbReference type="ARBA" id="ARBA00023014"/>
    </source>
</evidence>
<dbReference type="GO" id="GO:0042542">
    <property type="term" value="P:response to hydrogen peroxide"/>
    <property type="evidence" value="ECO:0007669"/>
    <property type="project" value="TreeGrafter"/>
</dbReference>
<evidence type="ECO:0000313" key="5">
    <source>
        <dbReference type="Proteomes" id="UP001144110"/>
    </source>
</evidence>
<dbReference type="GO" id="GO:0051536">
    <property type="term" value="F:iron-sulfur cluster binding"/>
    <property type="evidence" value="ECO:0007669"/>
    <property type="project" value="UniProtKB-KW"/>
</dbReference>
<keyword evidence="2" id="KW-0408">Iron</keyword>